<comment type="subcellular location">
    <subcellularLocation>
        <location evidence="2">Cytoplasm</location>
    </subcellularLocation>
</comment>
<feature type="compositionally biased region" description="Polar residues" evidence="15">
    <location>
        <begin position="282"/>
        <end position="297"/>
    </location>
</feature>
<dbReference type="PROSITE" id="PS50106">
    <property type="entry name" value="PDZ"/>
    <property type="match status" value="1"/>
</dbReference>
<evidence type="ECO:0000259" key="16">
    <source>
        <dbReference type="PROSITE" id="PS50011"/>
    </source>
</evidence>
<dbReference type="Gene3D" id="1.20.1480.20">
    <property type="entry name" value="MAST3 pre-PK domain-like"/>
    <property type="match status" value="1"/>
</dbReference>
<dbReference type="InterPro" id="IPR037711">
    <property type="entry name" value="MAST"/>
</dbReference>
<feature type="region of interest" description="Disordered" evidence="15">
    <location>
        <begin position="1646"/>
        <end position="1855"/>
    </location>
</feature>
<evidence type="ECO:0000256" key="7">
    <source>
        <dbReference type="ARBA" id="ARBA00022553"/>
    </source>
</evidence>
<feature type="region of interest" description="Disordered" evidence="15">
    <location>
        <begin position="938"/>
        <end position="972"/>
    </location>
</feature>
<evidence type="ECO:0000256" key="14">
    <source>
        <dbReference type="ARBA" id="ARBA00048679"/>
    </source>
</evidence>
<comment type="cofactor">
    <cofactor evidence="1">
        <name>Mg(2+)</name>
        <dbReference type="ChEBI" id="CHEBI:18420"/>
    </cofactor>
</comment>
<evidence type="ECO:0000256" key="13">
    <source>
        <dbReference type="ARBA" id="ARBA00047899"/>
    </source>
</evidence>
<evidence type="ECO:0000259" key="17">
    <source>
        <dbReference type="PROSITE" id="PS50106"/>
    </source>
</evidence>
<feature type="compositionally biased region" description="Low complexity" evidence="15">
    <location>
        <begin position="1262"/>
        <end position="1282"/>
    </location>
</feature>
<dbReference type="EC" id="2.7.11.1" evidence="4"/>
<reference evidence="19" key="1">
    <citation type="journal article" date="2016" name="Ticks Tick Borne Dis.">
        <title>De novo assembly and annotation of the salivary gland transcriptome of Rhipicephalus appendiculatus male and female ticks during blood feeding.</title>
        <authorList>
            <person name="de Castro M.H."/>
            <person name="de Klerk D."/>
            <person name="Pienaar R."/>
            <person name="Latif A.A."/>
            <person name="Rees D.J."/>
            <person name="Mans B.J."/>
        </authorList>
    </citation>
    <scope>NUCLEOTIDE SEQUENCE</scope>
    <source>
        <tissue evidence="19">Salivary glands</tissue>
    </source>
</reference>
<evidence type="ECO:0000256" key="2">
    <source>
        <dbReference type="ARBA" id="ARBA00004496"/>
    </source>
</evidence>
<feature type="compositionally biased region" description="Polar residues" evidence="15">
    <location>
        <begin position="1062"/>
        <end position="1075"/>
    </location>
</feature>
<feature type="compositionally biased region" description="Low complexity" evidence="15">
    <location>
        <begin position="1649"/>
        <end position="1667"/>
    </location>
</feature>
<dbReference type="InterPro" id="IPR000961">
    <property type="entry name" value="AGC-kinase_C"/>
</dbReference>
<feature type="domain" description="AGC-kinase C-terminal" evidence="18">
    <location>
        <begin position="920"/>
        <end position="985"/>
    </location>
</feature>
<evidence type="ECO:0000256" key="15">
    <source>
        <dbReference type="SAM" id="MobiDB-lite"/>
    </source>
</evidence>
<sequence>MATAASGSGGGSQEPNHHEQQQQQGPEPKRQQQQQQQRHQRPEPVQQLQLQPQQQLQRRRASIDVPVSADQQHVSRPRRASGCRAADIVVLDSSSTSPGGGLGGNTGPGAFLSRTPPNCSPRRLAAADETSSGGCDLSPGWSPLGPRQQHAAHRSRCTTERRRRESLACMPPSAALSSHHHYHHATSLLLHGVGIAGGGQLGQLLSSSCTASFCAGALATGTSGQSNLVRMRSSTMGQSAPNLSLTTTKELNVSRRGSRCSSARKSLICNTSPTLPRCHSPIPQSSPLDSPRNMSPSQHFAFAPVKKADGRRWSVASLPSSGYGTNTPGSSNVSSQCSSQEKLHLLPYQPTPDEPAGTPVGHPPHYFPPHQYHQHHPHPFAHHIHQAHQSRHFSSNESNPGLEDDGHHHHQQHHGSPGVHATPTTSSGSASPIIRPRSRSLSPMRSPGIDNEIVLMNSVYKERFPKATQQMEERLEQFVSQEAELDAQHACDAVARFAHHQIIELARDCLQKSHDKLVTSQYFYEMYESLEKLLAECQEKSPDAAHHLRKLVRKLLLIVSRPARLLECLEFDPEEFYRLLEAAEGQAKVVQGISTDIPQYIINKLGLNRDPFADLAAEESADQLDSVPEVEERKPLTKTPCEDDFETIKLISNGAYGAVYLVRHKESRQRFAMKKINKQNLVLRNQVEQVFAERDILSFTDNPFVVSMLCSFETKRHLCLVMEYVEGGDAATLLKNMGPLPVDIAQFYFAETVLAVEYLHSYGIVHRDLKPDNLLITNMGHIKLTDFGLSKVGLMNLATNLYEGYLDKETKQFNDKQVYGTPEYIAPEVILRQGYGKPVDWWSMGIILYEFLVGCVPFFGETPEELFAHVINDEIEWPEDEDWPLPEDARHLVSQLLQQNPLDRLGTGGAHEVKEHPFFNDVDWDSLLRQKAEFVPQLEDEEDTSYFDTRTDRYQHDDSEDHDDGEEVTFSSFSSCSPRYRKVYSRIEKELEEENLLRHVCEESHRRSLSRTDSAPSDSSGDSMHLRTPASGSGDASTRRQSGSSPELPPPGGRPPLTSTPESSQTESDEVSPQVQRRRRPGIADLPRFALSVDQEDTSRRSQHRLSAPLPLPLPSLGTAATTSASVTAPTSPAVATNAAEPRELSPVAERTARTNKGQRTAEPSTTSDTSGGSTNSSGASTATSSTIVATGTKTAEKAAAGGSPRSSPKLAATPPMPTPSPPFKLRSRSVIKSASASGLSLIIPSDDLSAAAGDLSSGMHSGVLGSPGGSSTSSRDTSPSRELSPLVAQLKPPIIIQRGPRGFGFTIRAIRVYYGDSDVYTVQHLVMAVENNSPAFEAGLRPGDLITHINGEAVQGLLHPQVLQLILAGGSRINIRTTPLESTSIRTGGRRRNPTTSRLARRNTRQRRVSQGPASSLGGKLQGSPPTIGSKPVDKKRRASLLRRLSNKRASAEIQQLVSGGVATPTGLAPSRSFQSLADPGSASPPSRSSGIVVNFSKERSSSDSSHSTSNSSPSSSPSSSVPNSPAGSGAIPLGIAGGAVATAVASVQAHFQRPSSLHGLKHKLAQTFRSPRRKSVGHIPLSPLARTPSPSPLPVISPTRSPSPLAFPPGQAPPAHHSHHPHHHHAHHPASVVAAQSPQVFTAGRKASPPTLVPAAATVTSSARRSLMRPKSAEPGSPLLRRALSPDRLHPKSAESKPRRESFCTHASPLALTSTPSTSQGSPPRVVSTKTGSFLSRSTLTLSPAGGTRIPKSASTLAPGEEGSEEKPQGGRARSHSQSEVESLVDDDDDVAAATADPRPPSPLQRSPKERNLSAGCAELPPDVPSFTVTPSTPLPTADSEDSSSGGEVCSDVQCNDGVTTAVAVTASTSAATAPVSSTSSTTTTAKKTASAASVSNAMTATCASPPPPPATAAASAAASVKRPQSTAAAQPKGSSTSSSPQPASSTGASKPQPSQLHPAETGTKQVQAAEMKRAPSKQPASSDQRASGAVPQNKSKSAPEQPAHTTKQAKS</sequence>
<dbReference type="PROSITE" id="PS00108">
    <property type="entry name" value="PROTEIN_KINASE_ST"/>
    <property type="match status" value="1"/>
</dbReference>
<dbReference type="FunFam" id="3.30.200.20:FF:000012">
    <property type="entry name" value="microtubule-associated serine/threonine-protein kinase 2 isoform X1"/>
    <property type="match status" value="1"/>
</dbReference>
<feature type="compositionally biased region" description="Basic and acidic residues" evidence="15">
    <location>
        <begin position="949"/>
        <end position="959"/>
    </location>
</feature>
<feature type="compositionally biased region" description="Polar residues" evidence="15">
    <location>
        <begin position="319"/>
        <end position="329"/>
    </location>
</feature>
<dbReference type="InterPro" id="IPR050236">
    <property type="entry name" value="Ser_Thr_kinase_AGC"/>
</dbReference>
<feature type="compositionally biased region" description="Polar residues" evidence="15">
    <location>
        <begin position="1981"/>
        <end position="2014"/>
    </location>
</feature>
<keyword evidence="7" id="KW-0597">Phosphoprotein</keyword>
<evidence type="ECO:0000256" key="6">
    <source>
        <dbReference type="ARBA" id="ARBA00022527"/>
    </source>
</evidence>
<dbReference type="FunFam" id="1.10.510.10:FF:000012">
    <property type="entry name" value="microtubule-associated serine/threonine-protein kinase 2 isoform X1"/>
    <property type="match status" value="1"/>
</dbReference>
<feature type="compositionally biased region" description="Low complexity" evidence="15">
    <location>
        <begin position="1931"/>
        <end position="1952"/>
    </location>
</feature>
<organism evidence="19">
    <name type="scientific">Rhipicephalus appendiculatus</name>
    <name type="common">Brown ear tick</name>
    <dbReference type="NCBI Taxonomy" id="34631"/>
    <lineage>
        <taxon>Eukaryota</taxon>
        <taxon>Metazoa</taxon>
        <taxon>Ecdysozoa</taxon>
        <taxon>Arthropoda</taxon>
        <taxon>Chelicerata</taxon>
        <taxon>Arachnida</taxon>
        <taxon>Acari</taxon>
        <taxon>Parasitiformes</taxon>
        <taxon>Ixodida</taxon>
        <taxon>Ixodoidea</taxon>
        <taxon>Ixodidae</taxon>
        <taxon>Rhipicephalinae</taxon>
        <taxon>Rhipicephalus</taxon>
        <taxon>Rhipicephalus</taxon>
    </lineage>
</organism>
<feature type="region of interest" description="Disordered" evidence="15">
    <location>
        <begin position="1260"/>
        <end position="1284"/>
    </location>
</feature>
<evidence type="ECO:0000256" key="5">
    <source>
        <dbReference type="ARBA" id="ARBA00022490"/>
    </source>
</evidence>
<dbReference type="FunFam" id="2.30.42.10:FF:000008">
    <property type="entry name" value="microtubule-associated serine/threonine-protein kinase 4 isoform X2"/>
    <property type="match status" value="1"/>
</dbReference>
<feature type="region of interest" description="Disordered" evidence="15">
    <location>
        <begin position="384"/>
        <end position="448"/>
    </location>
</feature>
<feature type="region of interest" description="Disordered" evidence="15">
    <location>
        <begin position="1001"/>
        <end position="1227"/>
    </location>
</feature>
<feature type="compositionally biased region" description="Low complexity" evidence="15">
    <location>
        <begin position="1481"/>
        <end position="1492"/>
    </location>
</feature>
<feature type="compositionally biased region" description="Polar residues" evidence="15">
    <location>
        <begin position="1030"/>
        <end position="1041"/>
    </location>
</feature>
<dbReference type="GO" id="GO:0035556">
    <property type="term" value="P:intracellular signal transduction"/>
    <property type="evidence" value="ECO:0007669"/>
    <property type="project" value="TreeGrafter"/>
</dbReference>
<feature type="region of interest" description="Disordered" evidence="15">
    <location>
        <begin position="346"/>
        <end position="365"/>
    </location>
</feature>
<dbReference type="InterPro" id="IPR036034">
    <property type="entry name" value="PDZ_sf"/>
</dbReference>
<keyword evidence="11" id="KW-0067">ATP-binding</keyword>
<dbReference type="SMART" id="SM00228">
    <property type="entry name" value="PDZ"/>
    <property type="match status" value="1"/>
</dbReference>
<evidence type="ECO:0000256" key="12">
    <source>
        <dbReference type="ARBA" id="ARBA00022842"/>
    </source>
</evidence>
<feature type="region of interest" description="Disordered" evidence="15">
    <location>
        <begin position="278"/>
        <end position="297"/>
    </location>
</feature>
<feature type="compositionally biased region" description="Polar residues" evidence="15">
    <location>
        <begin position="1730"/>
        <end position="1744"/>
    </location>
</feature>
<protein>
    <recommendedName>
        <fullName evidence="4">non-specific serine/threonine protein kinase</fullName>
        <ecNumber evidence="4">2.7.11.1</ecNumber>
    </recommendedName>
</protein>
<dbReference type="InterPro" id="IPR001478">
    <property type="entry name" value="PDZ"/>
</dbReference>
<dbReference type="PANTHER" id="PTHR24356">
    <property type="entry name" value="SERINE/THREONINE-PROTEIN KINASE"/>
    <property type="match status" value="1"/>
</dbReference>
<dbReference type="GO" id="GO:0005737">
    <property type="term" value="C:cytoplasm"/>
    <property type="evidence" value="ECO:0007669"/>
    <property type="project" value="UniProtKB-SubCell"/>
</dbReference>
<keyword evidence="5" id="KW-0963">Cytoplasm</keyword>
<dbReference type="CDD" id="cd05609">
    <property type="entry name" value="STKc_MAST"/>
    <property type="match status" value="1"/>
</dbReference>
<dbReference type="FunFam" id="1.20.1480.20:FF:000001">
    <property type="entry name" value="microtubule-associated serine/threonine-protein kinase 4 isoform X1"/>
    <property type="match status" value="1"/>
</dbReference>
<comment type="catalytic activity">
    <reaction evidence="14">
        <text>L-seryl-[protein] + ATP = O-phospho-L-seryl-[protein] + ADP + H(+)</text>
        <dbReference type="Rhea" id="RHEA:17989"/>
        <dbReference type="Rhea" id="RHEA-COMP:9863"/>
        <dbReference type="Rhea" id="RHEA-COMP:11604"/>
        <dbReference type="ChEBI" id="CHEBI:15378"/>
        <dbReference type="ChEBI" id="CHEBI:29999"/>
        <dbReference type="ChEBI" id="CHEBI:30616"/>
        <dbReference type="ChEBI" id="CHEBI:83421"/>
        <dbReference type="ChEBI" id="CHEBI:456216"/>
        <dbReference type="EC" id="2.7.11.1"/>
    </reaction>
</comment>
<feature type="compositionally biased region" description="Low complexity" evidence="15">
    <location>
        <begin position="21"/>
        <end position="56"/>
    </location>
</feature>
<evidence type="ECO:0000256" key="3">
    <source>
        <dbReference type="ARBA" id="ARBA00009903"/>
    </source>
</evidence>
<evidence type="ECO:0000313" key="19">
    <source>
        <dbReference type="EMBL" id="JAP78230.1"/>
    </source>
</evidence>
<dbReference type="GO" id="GO:0005524">
    <property type="term" value="F:ATP binding"/>
    <property type="evidence" value="ECO:0007669"/>
    <property type="project" value="UniProtKB-KW"/>
</dbReference>
<feature type="compositionally biased region" description="Low complexity" evidence="15">
    <location>
        <begin position="1869"/>
        <end position="1906"/>
    </location>
</feature>
<dbReference type="Gene3D" id="1.10.510.10">
    <property type="entry name" value="Transferase(Phosphotransferase) domain 1"/>
    <property type="match status" value="1"/>
</dbReference>
<evidence type="ECO:0000256" key="4">
    <source>
        <dbReference type="ARBA" id="ARBA00012513"/>
    </source>
</evidence>
<evidence type="ECO:0000256" key="10">
    <source>
        <dbReference type="ARBA" id="ARBA00022777"/>
    </source>
</evidence>
<feature type="region of interest" description="Disordered" evidence="15">
    <location>
        <begin position="140"/>
        <end position="159"/>
    </location>
</feature>
<dbReference type="PROSITE" id="PS51285">
    <property type="entry name" value="AGC_KINASE_CTER"/>
    <property type="match status" value="1"/>
</dbReference>
<keyword evidence="9" id="KW-0547">Nucleotide-binding</keyword>
<dbReference type="InterPro" id="IPR015022">
    <property type="entry name" value="MAST_pre-PK_dom"/>
</dbReference>
<feature type="compositionally biased region" description="Basic residues" evidence="15">
    <location>
        <begin position="1389"/>
        <end position="1409"/>
    </location>
</feature>
<dbReference type="InterPro" id="IPR041489">
    <property type="entry name" value="PDZ_6"/>
</dbReference>
<feature type="domain" description="Protein kinase" evidence="16">
    <location>
        <begin position="645"/>
        <end position="919"/>
    </location>
</feature>
<dbReference type="InterPro" id="IPR011009">
    <property type="entry name" value="Kinase-like_dom_sf"/>
</dbReference>
<accession>A0A131YIE4</accession>
<dbReference type="EMBL" id="GEDV01010327">
    <property type="protein sequence ID" value="JAP78230.1"/>
    <property type="molecule type" value="Transcribed_RNA"/>
</dbReference>
<dbReference type="Gene3D" id="3.30.200.20">
    <property type="entry name" value="Phosphorylase Kinase, domain 1"/>
    <property type="match status" value="1"/>
</dbReference>
<feature type="compositionally biased region" description="Basic residues" evidence="15">
    <location>
        <begin position="1569"/>
        <end position="1578"/>
    </location>
</feature>
<dbReference type="CDD" id="cd06705">
    <property type="entry name" value="PDZ_MAST"/>
    <property type="match status" value="1"/>
</dbReference>
<feature type="compositionally biased region" description="Low complexity" evidence="15">
    <location>
        <begin position="1504"/>
        <end position="1528"/>
    </location>
</feature>
<feature type="compositionally biased region" description="Low complexity" evidence="15">
    <location>
        <begin position="1165"/>
        <end position="1203"/>
    </location>
</feature>
<feature type="compositionally biased region" description="Low complexity" evidence="15">
    <location>
        <begin position="421"/>
        <end position="447"/>
    </location>
</feature>
<dbReference type="InterPro" id="IPR000719">
    <property type="entry name" value="Prot_kinase_dom"/>
</dbReference>
<dbReference type="SMART" id="SM00220">
    <property type="entry name" value="S_TKc"/>
    <property type="match status" value="1"/>
</dbReference>
<keyword evidence="8" id="KW-0808">Transferase</keyword>
<name>A0A131YIE4_RHIAP</name>
<feature type="compositionally biased region" description="Basic residues" evidence="15">
    <location>
        <begin position="1618"/>
        <end position="1630"/>
    </location>
</feature>
<feature type="region of interest" description="Disordered" evidence="15">
    <location>
        <begin position="319"/>
        <end position="340"/>
    </location>
</feature>
<dbReference type="Gene3D" id="2.30.42.10">
    <property type="match status" value="1"/>
</dbReference>
<dbReference type="InterPro" id="IPR008271">
    <property type="entry name" value="Ser/Thr_kinase_AS"/>
</dbReference>
<feature type="domain" description="PDZ" evidence="17">
    <location>
        <begin position="1294"/>
        <end position="1382"/>
    </location>
</feature>
<dbReference type="Pfam" id="PF17820">
    <property type="entry name" value="PDZ_6"/>
    <property type="match status" value="1"/>
</dbReference>
<dbReference type="PANTHER" id="PTHR24356:SF414">
    <property type="entry name" value="NON-SPECIFIC SERINE_THREONINE PROTEIN KINASE"/>
    <property type="match status" value="1"/>
</dbReference>
<keyword evidence="12" id="KW-0460">Magnesium</keyword>
<feature type="compositionally biased region" description="Basic and acidic residues" evidence="15">
    <location>
        <begin position="1686"/>
        <end position="1705"/>
    </location>
</feature>
<dbReference type="InterPro" id="IPR023142">
    <property type="entry name" value="MAST_pre-PK_dom_sf"/>
</dbReference>
<feature type="region of interest" description="Disordered" evidence="15">
    <location>
        <begin position="1869"/>
        <end position="2014"/>
    </location>
</feature>
<feature type="region of interest" description="Disordered" evidence="15">
    <location>
        <begin position="1569"/>
        <end position="1632"/>
    </location>
</feature>
<dbReference type="Pfam" id="PF08926">
    <property type="entry name" value="DUF1908"/>
    <property type="match status" value="1"/>
</dbReference>
<comment type="similarity">
    <text evidence="3">Belongs to the protein kinase superfamily. AGC Ser/Thr protein kinase family.</text>
</comment>
<feature type="region of interest" description="Disordered" evidence="15">
    <location>
        <begin position="1471"/>
        <end position="1528"/>
    </location>
</feature>
<evidence type="ECO:0000259" key="18">
    <source>
        <dbReference type="PROSITE" id="PS51285"/>
    </source>
</evidence>
<feature type="compositionally biased region" description="Polar residues" evidence="15">
    <location>
        <begin position="1155"/>
        <end position="1164"/>
    </location>
</feature>
<feature type="region of interest" description="Disordered" evidence="15">
    <location>
        <begin position="1381"/>
        <end position="1437"/>
    </location>
</feature>
<evidence type="ECO:0000256" key="9">
    <source>
        <dbReference type="ARBA" id="ARBA00022741"/>
    </source>
</evidence>
<feature type="compositionally biased region" description="Low complexity" evidence="15">
    <location>
        <begin position="1709"/>
        <end position="1726"/>
    </location>
</feature>
<dbReference type="SUPFAM" id="SSF50156">
    <property type="entry name" value="PDZ domain-like"/>
    <property type="match status" value="1"/>
</dbReference>
<dbReference type="PROSITE" id="PS50011">
    <property type="entry name" value="PROTEIN_KINASE_DOM"/>
    <property type="match status" value="1"/>
</dbReference>
<evidence type="ECO:0000256" key="11">
    <source>
        <dbReference type="ARBA" id="ARBA00022840"/>
    </source>
</evidence>
<keyword evidence="10 19" id="KW-0418">Kinase</keyword>
<feature type="compositionally biased region" description="Polar residues" evidence="15">
    <location>
        <begin position="1011"/>
        <end position="1022"/>
    </location>
</feature>
<dbReference type="SUPFAM" id="SSF140482">
    <property type="entry name" value="MAST3 pre-PK domain-like"/>
    <property type="match status" value="1"/>
</dbReference>
<feature type="compositionally biased region" description="Low complexity" evidence="15">
    <location>
        <begin position="330"/>
        <end position="339"/>
    </location>
</feature>
<comment type="catalytic activity">
    <reaction evidence="13">
        <text>L-threonyl-[protein] + ATP = O-phospho-L-threonyl-[protein] + ADP + H(+)</text>
        <dbReference type="Rhea" id="RHEA:46608"/>
        <dbReference type="Rhea" id="RHEA-COMP:11060"/>
        <dbReference type="Rhea" id="RHEA-COMP:11605"/>
        <dbReference type="ChEBI" id="CHEBI:15378"/>
        <dbReference type="ChEBI" id="CHEBI:30013"/>
        <dbReference type="ChEBI" id="CHEBI:30616"/>
        <dbReference type="ChEBI" id="CHEBI:61977"/>
        <dbReference type="ChEBI" id="CHEBI:456216"/>
        <dbReference type="EC" id="2.7.11.1"/>
    </reaction>
</comment>
<proteinExistence type="inferred from homology"/>
<evidence type="ECO:0000256" key="8">
    <source>
        <dbReference type="ARBA" id="ARBA00022679"/>
    </source>
</evidence>
<dbReference type="SUPFAM" id="SSF56112">
    <property type="entry name" value="Protein kinase-like (PK-like)"/>
    <property type="match status" value="1"/>
</dbReference>
<dbReference type="GO" id="GO:0000287">
    <property type="term" value="F:magnesium ion binding"/>
    <property type="evidence" value="ECO:0007669"/>
    <property type="project" value="InterPro"/>
</dbReference>
<dbReference type="GO" id="GO:0004674">
    <property type="term" value="F:protein serine/threonine kinase activity"/>
    <property type="evidence" value="ECO:0007669"/>
    <property type="project" value="UniProtKB-KW"/>
</dbReference>
<feature type="compositionally biased region" description="Low complexity" evidence="15">
    <location>
        <begin position="1115"/>
        <end position="1140"/>
    </location>
</feature>
<dbReference type="Pfam" id="PF00069">
    <property type="entry name" value="Pkinase"/>
    <property type="match status" value="1"/>
</dbReference>
<feature type="region of interest" description="Disordered" evidence="15">
    <location>
        <begin position="1"/>
        <end position="82"/>
    </location>
</feature>
<keyword evidence="6" id="KW-0723">Serine/threonine-protein kinase</keyword>
<evidence type="ECO:0000256" key="1">
    <source>
        <dbReference type="ARBA" id="ARBA00001946"/>
    </source>
</evidence>